<dbReference type="AlphaFoldDB" id="A0A1R0GR01"/>
<organism evidence="3 4">
    <name type="scientific">Smittium mucronatum</name>
    <dbReference type="NCBI Taxonomy" id="133383"/>
    <lineage>
        <taxon>Eukaryota</taxon>
        <taxon>Fungi</taxon>
        <taxon>Fungi incertae sedis</taxon>
        <taxon>Zoopagomycota</taxon>
        <taxon>Kickxellomycotina</taxon>
        <taxon>Harpellomycetes</taxon>
        <taxon>Harpellales</taxon>
        <taxon>Legeriomycetaceae</taxon>
        <taxon>Smittium</taxon>
    </lineage>
</organism>
<sequence length="131" mass="14718">MKLFIFIFIFFISSIYSEDRGFCDDPFIQKLSNGTSTAFGKEKTGYIVTLKPDTDAVKNSQELESHIEWLNKVLSSSTNPCQVSGNNQIRNFTIGTFFGYSAMLDLETVSKVCNRAEVAFVEKDQMVTLDG</sequence>
<feature type="signal peptide" evidence="1">
    <location>
        <begin position="1"/>
        <end position="17"/>
    </location>
</feature>
<dbReference type="Gene3D" id="3.30.70.80">
    <property type="entry name" value="Peptidase S8 propeptide/proteinase inhibitor I9"/>
    <property type="match status" value="1"/>
</dbReference>
<keyword evidence="3" id="KW-0378">Hydrolase</keyword>
<dbReference type="OrthoDB" id="5556300at2759"/>
<dbReference type="GO" id="GO:0006508">
    <property type="term" value="P:proteolysis"/>
    <property type="evidence" value="ECO:0007669"/>
    <property type="project" value="UniProtKB-KW"/>
</dbReference>
<dbReference type="EMBL" id="LSSL01004620">
    <property type="protein sequence ID" value="OLY79327.1"/>
    <property type="molecule type" value="Genomic_DNA"/>
</dbReference>
<dbReference type="GO" id="GO:0008233">
    <property type="term" value="F:peptidase activity"/>
    <property type="evidence" value="ECO:0007669"/>
    <property type="project" value="UniProtKB-KW"/>
</dbReference>
<dbReference type="SUPFAM" id="SSF54897">
    <property type="entry name" value="Protease propeptides/inhibitors"/>
    <property type="match status" value="1"/>
</dbReference>
<dbReference type="InterPro" id="IPR037045">
    <property type="entry name" value="S8pro/Inhibitor_I9_sf"/>
</dbReference>
<evidence type="ECO:0000259" key="2">
    <source>
        <dbReference type="Pfam" id="PF05922"/>
    </source>
</evidence>
<keyword evidence="1" id="KW-0732">Signal</keyword>
<gene>
    <name evidence="3" type="ORF">AYI68_g6607</name>
</gene>
<keyword evidence="3" id="KW-0645">Protease</keyword>
<evidence type="ECO:0000256" key="1">
    <source>
        <dbReference type="SAM" id="SignalP"/>
    </source>
</evidence>
<keyword evidence="4" id="KW-1185">Reference proteome</keyword>
<protein>
    <submittedName>
        <fullName evidence="3">Subtilisin-like protease</fullName>
    </submittedName>
</protein>
<evidence type="ECO:0000313" key="3">
    <source>
        <dbReference type="EMBL" id="OLY79327.1"/>
    </source>
</evidence>
<dbReference type="InterPro" id="IPR010259">
    <property type="entry name" value="S8pro/Inhibitor_I9"/>
</dbReference>
<dbReference type="Pfam" id="PF05922">
    <property type="entry name" value="Inhibitor_I9"/>
    <property type="match status" value="1"/>
</dbReference>
<feature type="domain" description="Inhibitor I9" evidence="2">
    <location>
        <begin position="46"/>
        <end position="129"/>
    </location>
</feature>
<comment type="caution">
    <text evidence="3">The sequence shown here is derived from an EMBL/GenBank/DDBJ whole genome shotgun (WGS) entry which is preliminary data.</text>
</comment>
<proteinExistence type="predicted"/>
<reference evidence="3 4" key="1">
    <citation type="journal article" date="2016" name="Mol. Biol. Evol.">
        <title>Genome-Wide Survey of Gut Fungi (Harpellales) Reveals the First Horizontally Transferred Ubiquitin Gene from a Mosquito Host.</title>
        <authorList>
            <person name="Wang Y."/>
            <person name="White M.M."/>
            <person name="Kvist S."/>
            <person name="Moncalvo J.M."/>
        </authorList>
    </citation>
    <scope>NUCLEOTIDE SEQUENCE [LARGE SCALE GENOMIC DNA]</scope>
    <source>
        <strain evidence="3 4">ALG-7-W6</strain>
    </source>
</reference>
<name>A0A1R0GR01_9FUNG</name>
<feature type="chain" id="PRO_5012367515" evidence="1">
    <location>
        <begin position="18"/>
        <end position="131"/>
    </location>
</feature>
<dbReference type="Proteomes" id="UP000187455">
    <property type="component" value="Unassembled WGS sequence"/>
</dbReference>
<evidence type="ECO:0000313" key="4">
    <source>
        <dbReference type="Proteomes" id="UP000187455"/>
    </source>
</evidence>
<accession>A0A1R0GR01</accession>